<dbReference type="PRINTS" id="PR00502">
    <property type="entry name" value="NUDIXFAMILY"/>
</dbReference>
<dbReference type="Pfam" id="PF00293">
    <property type="entry name" value="NUDIX"/>
    <property type="match status" value="1"/>
</dbReference>
<dbReference type="CDD" id="cd03673">
    <property type="entry name" value="NUDIX_Ap6A_hydrolase"/>
    <property type="match status" value="1"/>
</dbReference>
<comment type="similarity">
    <text evidence="2">Belongs to the Nudix hydrolase family.</text>
</comment>
<dbReference type="PANTHER" id="PTHR43736:SF1">
    <property type="entry name" value="DIHYDRONEOPTERIN TRIPHOSPHATE DIPHOSPHATASE"/>
    <property type="match status" value="1"/>
</dbReference>
<dbReference type="InterPro" id="IPR000086">
    <property type="entry name" value="NUDIX_hydrolase_dom"/>
</dbReference>
<evidence type="ECO:0000313" key="4">
    <source>
        <dbReference type="EMBL" id="RMB60611.1"/>
    </source>
</evidence>
<keyword evidence="1 2" id="KW-0378">Hydrolase</keyword>
<evidence type="ECO:0000259" key="3">
    <source>
        <dbReference type="PROSITE" id="PS51462"/>
    </source>
</evidence>
<dbReference type="PROSITE" id="PS51462">
    <property type="entry name" value="NUDIX"/>
    <property type="match status" value="1"/>
</dbReference>
<dbReference type="Proteomes" id="UP000281985">
    <property type="component" value="Unassembled WGS sequence"/>
</dbReference>
<keyword evidence="5" id="KW-1185">Reference proteome</keyword>
<dbReference type="PANTHER" id="PTHR43736">
    <property type="entry name" value="ADP-RIBOSE PYROPHOSPHATASE"/>
    <property type="match status" value="1"/>
</dbReference>
<gene>
    <name evidence="4" type="ORF">EAX61_07270</name>
</gene>
<sequence>MYKVFVNDIPIILTTEKDIGKKYKSIPIKSVKLKKLIKKIYDGEQLYINLYHRNEEKLLAHLKKKMKLVVAGGGLVYNDNKEILFIHRNGRWDLPKGKIEKGEDIEECALREVQEETGVEGLKITKPLEITYHVFKRNGKFRLKETFWYEMHTSSTNELLPQKKEGIKKAKWLNFQKSQKALNKSYENIKLLFPKVYLTKHPNDRVA</sequence>
<dbReference type="OrthoDB" id="9816289at2"/>
<evidence type="ECO:0000256" key="1">
    <source>
        <dbReference type="ARBA" id="ARBA00022801"/>
    </source>
</evidence>
<evidence type="ECO:0000313" key="5">
    <source>
        <dbReference type="Proteomes" id="UP000281985"/>
    </source>
</evidence>
<dbReference type="Gene3D" id="3.90.79.10">
    <property type="entry name" value="Nucleoside Triphosphate Pyrophosphohydrolase"/>
    <property type="match status" value="1"/>
</dbReference>
<dbReference type="RefSeq" id="WP_121917014.1">
    <property type="nucleotide sequence ID" value="NZ_REFV01000005.1"/>
</dbReference>
<reference evidence="4 5" key="1">
    <citation type="submission" date="2018-10" db="EMBL/GenBank/DDBJ databases">
        <title>Dokdonia luteus sp. nov., isolated from sea water.</title>
        <authorList>
            <person name="Zhou L.Y."/>
            <person name="Du Z.J."/>
        </authorList>
    </citation>
    <scope>NUCLEOTIDE SEQUENCE [LARGE SCALE GENOMIC DNA]</scope>
    <source>
        <strain evidence="4 5">SH27</strain>
    </source>
</reference>
<dbReference type="InterPro" id="IPR020084">
    <property type="entry name" value="NUDIX_hydrolase_CS"/>
</dbReference>
<dbReference type="PROSITE" id="PS00893">
    <property type="entry name" value="NUDIX_BOX"/>
    <property type="match status" value="1"/>
</dbReference>
<dbReference type="GO" id="GO:0016787">
    <property type="term" value="F:hydrolase activity"/>
    <property type="evidence" value="ECO:0007669"/>
    <property type="project" value="UniProtKB-KW"/>
</dbReference>
<dbReference type="AlphaFoldDB" id="A0A3M0G6J7"/>
<accession>A0A3M0G6J7</accession>
<dbReference type="SUPFAM" id="SSF55811">
    <property type="entry name" value="Nudix"/>
    <property type="match status" value="1"/>
</dbReference>
<dbReference type="InterPro" id="IPR020476">
    <property type="entry name" value="Nudix_hydrolase"/>
</dbReference>
<name>A0A3M0G6J7_9FLAO</name>
<protein>
    <submittedName>
        <fullName evidence="4">NUDIX hydrolase</fullName>
    </submittedName>
</protein>
<evidence type="ECO:0000256" key="2">
    <source>
        <dbReference type="RuleBase" id="RU003476"/>
    </source>
</evidence>
<organism evidence="4 5">
    <name type="scientific">Dokdonia sinensis</name>
    <dbReference type="NCBI Taxonomy" id="2479847"/>
    <lineage>
        <taxon>Bacteria</taxon>
        <taxon>Pseudomonadati</taxon>
        <taxon>Bacteroidota</taxon>
        <taxon>Flavobacteriia</taxon>
        <taxon>Flavobacteriales</taxon>
        <taxon>Flavobacteriaceae</taxon>
        <taxon>Dokdonia</taxon>
    </lineage>
</organism>
<proteinExistence type="inferred from homology"/>
<feature type="domain" description="Nudix hydrolase" evidence="3">
    <location>
        <begin position="67"/>
        <end position="196"/>
    </location>
</feature>
<comment type="caution">
    <text evidence="4">The sequence shown here is derived from an EMBL/GenBank/DDBJ whole genome shotgun (WGS) entry which is preliminary data.</text>
</comment>
<dbReference type="EMBL" id="REFV01000005">
    <property type="protein sequence ID" value="RMB60611.1"/>
    <property type="molecule type" value="Genomic_DNA"/>
</dbReference>
<dbReference type="InterPro" id="IPR015797">
    <property type="entry name" value="NUDIX_hydrolase-like_dom_sf"/>
</dbReference>